<accession>A0ACC5XTG4</accession>
<evidence type="ECO:0000313" key="2">
    <source>
        <dbReference type="Proteomes" id="UP000829447"/>
    </source>
</evidence>
<comment type="caution">
    <text evidence="1">The sequence shown here is derived from an EMBL/GenBank/DDBJ whole genome shotgun (WGS) entry which is preliminary data.</text>
</comment>
<reference evidence="1 2" key="1">
    <citation type="journal article" date="2022" name="bioRxiv">
        <title>An ancient truncated duplication of the anti-Mullerian hormone receptor type 2 gene is a potential conserved master sex determinant in the Pangasiidae catfish family.</title>
        <authorList>
            <person name="Wen M."/>
            <person name="Pan Q."/>
            <person name="Jouanno E."/>
            <person name="Montfort J."/>
            <person name="Zahm M."/>
            <person name="Cabau C."/>
            <person name="Klopp C."/>
            <person name="Iampietro C."/>
            <person name="Roques C."/>
            <person name="Bouchez O."/>
            <person name="Castinel A."/>
            <person name="Donnadieu C."/>
            <person name="Parrinello H."/>
            <person name="Poncet C."/>
            <person name="Belmonte E."/>
            <person name="Gautier V."/>
            <person name="Avarre J.-C."/>
            <person name="Dugue R."/>
            <person name="Gustiano R."/>
            <person name="Ha T.T.T."/>
            <person name="Campet M."/>
            <person name="Sriphairoj K."/>
            <person name="Ribolli J."/>
            <person name="de Almeida F.L."/>
            <person name="Desvignes T."/>
            <person name="Postlethwait J.H."/>
            <person name="Bucao C.F."/>
            <person name="Robinson-Rechavi M."/>
            <person name="Bobe J."/>
            <person name="Herpin A."/>
            <person name="Guiguen Y."/>
        </authorList>
    </citation>
    <scope>NUCLEOTIDE SEQUENCE [LARGE SCALE GENOMIC DNA]</scope>
    <source>
        <strain evidence="1">YG-Dec2019</strain>
    </source>
</reference>
<organism evidence="1 2">
    <name type="scientific">Pangasianodon gigas</name>
    <name type="common">Mekong giant catfish</name>
    <name type="synonym">Pangasius gigas</name>
    <dbReference type="NCBI Taxonomy" id="30993"/>
    <lineage>
        <taxon>Eukaryota</taxon>
        <taxon>Metazoa</taxon>
        <taxon>Chordata</taxon>
        <taxon>Craniata</taxon>
        <taxon>Vertebrata</taxon>
        <taxon>Euteleostomi</taxon>
        <taxon>Actinopterygii</taxon>
        <taxon>Neopterygii</taxon>
        <taxon>Teleostei</taxon>
        <taxon>Ostariophysi</taxon>
        <taxon>Siluriformes</taxon>
        <taxon>Pangasiidae</taxon>
        <taxon>Pangasianodon</taxon>
    </lineage>
</organism>
<name>A0ACC5XTG4_PANGG</name>
<proteinExistence type="predicted"/>
<sequence length="459" mass="51632">MSPVPVLPLIINCCMSVLGCIATLKLIPAFKEHFISARLYGKDLNKTTKNEIPESQGVISGTVFLIILFLFIPVPFLGCFVGELCQRFPHNEGTVYASSTSVVPSPESQGVISGTVFLIILFLFIPVPFLGCFVGELCQRFPHNEFVELIGALLAICCMIFLGFADDVLNLRWRHKLLLPTMASLPLLMVYFTNFGNTVIVVPKPFRALLGMHLDLGILYYVYMGMLAVFCTNAINILAGINGIESGQALFISGSIIIFNILELNGDYRDDHIFSLYFMIPFFFTTLALFYHNWYPSSVFVGDTFCYFAGMTFAVVGILGHFSKTMLLFFIPQVINFIYSLPQLFRVIPCPRHRLPRLQPDSGKLGMSYSKFKQKDLGKLGQLILKVAETLWLLDVRRGQEGDDEFIECNNMTLINLVLKILGPTHERNLTAIMLLIQVFGSVIAFGIRYHLVRLFYDV</sequence>
<evidence type="ECO:0000313" key="1">
    <source>
        <dbReference type="EMBL" id="MCI4394413.1"/>
    </source>
</evidence>
<protein>
    <submittedName>
        <fullName evidence="1">Uncharacterized protein</fullName>
    </submittedName>
</protein>
<dbReference type="EMBL" id="CM040480">
    <property type="protein sequence ID" value="MCI4394413.1"/>
    <property type="molecule type" value="Genomic_DNA"/>
</dbReference>
<keyword evidence="2" id="KW-1185">Reference proteome</keyword>
<dbReference type="Proteomes" id="UP000829447">
    <property type="component" value="Linkage Group LG27"/>
</dbReference>
<gene>
    <name evidence="1" type="ORF">PGIGA_G00168350</name>
</gene>